<feature type="coiled-coil region" evidence="1">
    <location>
        <begin position="1"/>
        <end position="35"/>
    </location>
</feature>
<dbReference type="EMBL" id="MN740593">
    <property type="protein sequence ID" value="QHS77766.1"/>
    <property type="molecule type" value="Genomic_DNA"/>
</dbReference>
<proteinExistence type="predicted"/>
<accession>A0A6C0ADI4</accession>
<evidence type="ECO:0000313" key="2">
    <source>
        <dbReference type="EMBL" id="QHS77766.1"/>
    </source>
</evidence>
<organism evidence="2">
    <name type="scientific">viral metagenome</name>
    <dbReference type="NCBI Taxonomy" id="1070528"/>
    <lineage>
        <taxon>unclassified sequences</taxon>
        <taxon>metagenomes</taxon>
        <taxon>organismal metagenomes</taxon>
    </lineage>
</organism>
<keyword evidence="1" id="KW-0175">Coiled coil</keyword>
<dbReference type="AlphaFoldDB" id="A0A6C0ADI4"/>
<sequence length="80" mass="9241">MSSSEEKIEELTLKVESLEEEIDNMKEFIENLKERMNFCDCGAIANRCRDVGCTDLVCKECGNNYSRHTGEYYCVSCMDH</sequence>
<dbReference type="Gene3D" id="1.20.5.340">
    <property type="match status" value="1"/>
</dbReference>
<protein>
    <submittedName>
        <fullName evidence="2">Uncharacterized protein</fullName>
    </submittedName>
</protein>
<reference evidence="2" key="1">
    <citation type="journal article" date="2020" name="Nature">
        <title>Giant virus diversity and host interactions through global metagenomics.</title>
        <authorList>
            <person name="Schulz F."/>
            <person name="Roux S."/>
            <person name="Paez-Espino D."/>
            <person name="Jungbluth S."/>
            <person name="Walsh D.A."/>
            <person name="Denef V.J."/>
            <person name="McMahon K.D."/>
            <person name="Konstantinidis K.T."/>
            <person name="Eloe-Fadrosh E.A."/>
            <person name="Kyrpides N.C."/>
            <person name="Woyke T."/>
        </authorList>
    </citation>
    <scope>NUCLEOTIDE SEQUENCE</scope>
    <source>
        <strain evidence="2">GVMAG-S-1021933-23</strain>
    </source>
</reference>
<evidence type="ECO:0000256" key="1">
    <source>
        <dbReference type="SAM" id="Coils"/>
    </source>
</evidence>
<name>A0A6C0ADI4_9ZZZZ</name>